<reference evidence="2" key="1">
    <citation type="journal article" date="2019" name="Int. J. Syst. Evol. Microbiol.">
        <title>The Global Catalogue of Microorganisms (GCM) 10K type strain sequencing project: providing services to taxonomists for standard genome sequencing and annotation.</title>
        <authorList>
            <consortium name="The Broad Institute Genomics Platform"/>
            <consortium name="The Broad Institute Genome Sequencing Center for Infectious Disease"/>
            <person name="Wu L."/>
            <person name="Ma J."/>
        </authorList>
    </citation>
    <scope>NUCLEOTIDE SEQUENCE [LARGE SCALE GENOMIC DNA]</scope>
    <source>
        <strain evidence="2">JCM 17926</strain>
    </source>
</reference>
<accession>A0ABP8LR93</accession>
<evidence type="ECO:0000313" key="2">
    <source>
        <dbReference type="Proteomes" id="UP001500552"/>
    </source>
</evidence>
<comment type="caution">
    <text evidence="1">The sequence shown here is derived from an EMBL/GenBank/DDBJ whole genome shotgun (WGS) entry which is preliminary data.</text>
</comment>
<dbReference type="EMBL" id="BAABHC010000014">
    <property type="protein sequence ID" value="GAA4434686.1"/>
    <property type="molecule type" value="Genomic_DNA"/>
</dbReference>
<gene>
    <name evidence="1" type="ORF">GCM10023188_25920</name>
</gene>
<sequence>MIPYTLTKQGTEEARQVRTSWAEVPLSQYVDIMTEPTPLESACKLCGLSLEEYGHSSGILDSWIGHALEMVAKGAEGPRPAWLPADLGKAGIGRFELCKKYLRLAPHQEHAYPYLYAIYCYADQYDALDSLIGDFPTELFWKAAKLPVLETIGACAHIVAEVLRLTEKYAPVLDAALTAEQMAAGIERFEKYGFYPTLLSYSGGDLTRLREVLEVPAAVFFHALCVDTEKAEYERQYNEIVTRNRNRK</sequence>
<dbReference type="RefSeq" id="WP_345159626.1">
    <property type="nucleotide sequence ID" value="NZ_BAABHC010000014.1"/>
</dbReference>
<evidence type="ECO:0000313" key="1">
    <source>
        <dbReference type="EMBL" id="GAA4434686.1"/>
    </source>
</evidence>
<dbReference type="Proteomes" id="UP001500552">
    <property type="component" value="Unassembled WGS sequence"/>
</dbReference>
<name>A0ABP8LR93_9BACT</name>
<proteinExistence type="predicted"/>
<protein>
    <submittedName>
        <fullName evidence="1">Uncharacterized protein</fullName>
    </submittedName>
</protein>
<organism evidence="1 2">
    <name type="scientific">Pontibacter saemangeumensis</name>
    <dbReference type="NCBI Taxonomy" id="1084525"/>
    <lineage>
        <taxon>Bacteria</taxon>
        <taxon>Pseudomonadati</taxon>
        <taxon>Bacteroidota</taxon>
        <taxon>Cytophagia</taxon>
        <taxon>Cytophagales</taxon>
        <taxon>Hymenobacteraceae</taxon>
        <taxon>Pontibacter</taxon>
    </lineage>
</organism>
<keyword evidence="2" id="KW-1185">Reference proteome</keyword>